<proteinExistence type="predicted"/>
<accession>A0A1H3SS22</accession>
<organism evidence="1 2">
    <name type="scientific">Rhodonellum ikkaensis</name>
    <dbReference type="NCBI Taxonomy" id="336829"/>
    <lineage>
        <taxon>Bacteria</taxon>
        <taxon>Pseudomonadati</taxon>
        <taxon>Bacteroidota</taxon>
        <taxon>Cytophagia</taxon>
        <taxon>Cytophagales</taxon>
        <taxon>Cytophagaceae</taxon>
        <taxon>Rhodonellum</taxon>
    </lineage>
</organism>
<name>A0A1H3SS22_9BACT</name>
<evidence type="ECO:0000313" key="1">
    <source>
        <dbReference type="EMBL" id="SDZ40754.1"/>
    </source>
</evidence>
<keyword evidence="2" id="KW-1185">Reference proteome</keyword>
<gene>
    <name evidence="1" type="ORF">SAMN05444412_11361</name>
</gene>
<protein>
    <recommendedName>
        <fullName evidence="3">Transposase</fullName>
    </recommendedName>
</protein>
<comment type="caution">
    <text evidence="1">The sequence shown here is derived from an EMBL/GenBank/DDBJ whole genome shotgun (WGS) entry which is preliminary data.</text>
</comment>
<reference evidence="1 2" key="1">
    <citation type="submission" date="2016-10" db="EMBL/GenBank/DDBJ databases">
        <authorList>
            <person name="Varghese N."/>
            <person name="Submissions S."/>
        </authorList>
    </citation>
    <scope>NUCLEOTIDE SEQUENCE [LARGE SCALE GENOMIC DNA]</scope>
    <source>
        <strain evidence="1 2">DSM 17997</strain>
    </source>
</reference>
<dbReference type="Proteomes" id="UP000199663">
    <property type="component" value="Unassembled WGS sequence"/>
</dbReference>
<evidence type="ECO:0000313" key="2">
    <source>
        <dbReference type="Proteomes" id="UP000199663"/>
    </source>
</evidence>
<sequence>MAKSWKMVYKTRWHFYNQKVRPPTRLSLGDMYLTAIEMAVKQNSTEQIN</sequence>
<dbReference type="EMBL" id="FNQC01000013">
    <property type="protein sequence ID" value="SDZ40754.1"/>
    <property type="molecule type" value="Genomic_DNA"/>
</dbReference>
<evidence type="ECO:0008006" key="3">
    <source>
        <dbReference type="Google" id="ProtNLM"/>
    </source>
</evidence>